<accession>A0A291C2J7</accession>
<name>A0A291C2J7_CONPC</name>
<dbReference type="AlphaFoldDB" id="A0A291C2J7"/>
<dbReference type="InterPro" id="IPR004214">
    <property type="entry name" value="Conotoxin"/>
</dbReference>
<evidence type="ECO:0000313" key="4">
    <source>
        <dbReference type="EMBL" id="ATF27689.1"/>
    </source>
</evidence>
<reference evidence="4" key="2">
    <citation type="submission" date="2017-07" db="EMBL/GenBank/DDBJ databases">
        <authorList>
            <person name="Sun Z.S."/>
            <person name="Albrecht U."/>
            <person name="Echele G."/>
            <person name="Lee C.C."/>
        </authorList>
    </citation>
    <scope>NUCLEOTIDE SEQUENCE</scope>
    <source>
        <strain evidence="4">O1_Ps6.25</strain>
    </source>
</reference>
<proteinExistence type="evidence at transcript level"/>
<dbReference type="GO" id="GO:0005576">
    <property type="term" value="C:extracellular region"/>
    <property type="evidence" value="ECO:0007669"/>
    <property type="project" value="UniProtKB-SubCell"/>
</dbReference>
<feature type="signal peptide" evidence="3">
    <location>
        <begin position="1"/>
        <end position="21"/>
    </location>
</feature>
<evidence type="ECO:0000256" key="1">
    <source>
        <dbReference type="ARBA" id="ARBA00004613"/>
    </source>
</evidence>
<sequence length="75" mass="8345">MKLMCVLIAALFLTACQVITAGNDARDLREFPRRKMRERWTGDAEMLPCKGAGALCGGEEIPTECCEVCVFNWCT</sequence>
<dbReference type="PROSITE" id="PS51257">
    <property type="entry name" value="PROKAR_LIPOPROTEIN"/>
    <property type="match status" value="1"/>
</dbReference>
<dbReference type="GO" id="GO:0008200">
    <property type="term" value="F:ion channel inhibitor activity"/>
    <property type="evidence" value="ECO:0007669"/>
    <property type="project" value="InterPro"/>
</dbReference>
<keyword evidence="2" id="KW-0964">Secreted</keyword>
<dbReference type="EMBL" id="MF576855">
    <property type="protein sequence ID" value="ATF27689.1"/>
    <property type="molecule type" value="mRNA"/>
</dbReference>
<evidence type="ECO:0000256" key="3">
    <source>
        <dbReference type="SAM" id="SignalP"/>
    </source>
</evidence>
<organism evidence="4">
    <name type="scientific">Conus praecellens</name>
    <name type="common">Admirable cone</name>
    <dbReference type="NCBI Taxonomy" id="128530"/>
    <lineage>
        <taxon>Eukaryota</taxon>
        <taxon>Metazoa</taxon>
        <taxon>Spiralia</taxon>
        <taxon>Lophotrochozoa</taxon>
        <taxon>Mollusca</taxon>
        <taxon>Gastropoda</taxon>
        <taxon>Caenogastropoda</taxon>
        <taxon>Neogastropoda</taxon>
        <taxon>Conoidea</taxon>
        <taxon>Conidae</taxon>
        <taxon>Conus</taxon>
        <taxon>Turriconus</taxon>
    </lineage>
</organism>
<feature type="chain" id="PRO_5012651660" evidence="3">
    <location>
        <begin position="22"/>
        <end position="75"/>
    </location>
</feature>
<comment type="subcellular location">
    <subcellularLocation>
        <location evidence="1">Secreted</location>
    </subcellularLocation>
</comment>
<protein>
    <submittedName>
        <fullName evidence="4">Conotoxin</fullName>
    </submittedName>
</protein>
<evidence type="ECO:0000256" key="2">
    <source>
        <dbReference type="ARBA" id="ARBA00022525"/>
    </source>
</evidence>
<reference evidence="4" key="1">
    <citation type="journal article" date="2017" name="Genome Biol. Evol.">
        <title>Divergence of the Venom Exogene Repertoire in Two Sister Species of Turriconus.</title>
        <authorList>
            <person name="Li Q."/>
            <person name="Barghi N."/>
            <person name="Lu A."/>
            <person name="Fedosov A.E."/>
            <person name="Bandyopadhyay P.K."/>
            <person name="Lluisma A.O."/>
            <person name="Concepcion G.P."/>
            <person name="Yandell M."/>
            <person name="Olivera B.M."/>
            <person name="Safavi-Hemami H."/>
        </authorList>
    </citation>
    <scope>NUCLEOTIDE SEQUENCE</scope>
    <source>
        <strain evidence="4">O1_Ps6.25</strain>
    </source>
</reference>
<keyword evidence="3" id="KW-0732">Signal</keyword>
<dbReference type="Pfam" id="PF02950">
    <property type="entry name" value="Conotoxin"/>
    <property type="match status" value="1"/>
</dbReference>